<dbReference type="SUPFAM" id="SSF53448">
    <property type="entry name" value="Nucleotide-diphospho-sugar transferases"/>
    <property type="match status" value="1"/>
</dbReference>
<dbReference type="EMBL" id="CAAHFH010000002">
    <property type="protein sequence ID" value="VGO21281.1"/>
    <property type="molecule type" value="Genomic_DNA"/>
</dbReference>
<keyword evidence="2" id="KW-0548">Nucleotidyltransferase</keyword>
<evidence type="ECO:0000313" key="4">
    <source>
        <dbReference type="EMBL" id="VGO21281.1"/>
    </source>
</evidence>
<evidence type="ECO:0000256" key="2">
    <source>
        <dbReference type="ARBA" id="ARBA00022695"/>
    </source>
</evidence>
<dbReference type="Pfam" id="PF00483">
    <property type="entry name" value="NTP_transferase"/>
    <property type="match status" value="1"/>
</dbReference>
<proteinExistence type="predicted"/>
<accession>A0A6C2UPS9</accession>
<dbReference type="PANTHER" id="PTHR43584">
    <property type="entry name" value="NUCLEOTIDYL TRANSFERASE"/>
    <property type="match status" value="1"/>
</dbReference>
<evidence type="ECO:0000313" key="5">
    <source>
        <dbReference type="Proteomes" id="UP000346198"/>
    </source>
</evidence>
<dbReference type="InterPro" id="IPR029044">
    <property type="entry name" value="Nucleotide-diphossugar_trans"/>
</dbReference>
<gene>
    <name evidence="4" type="primary">spsI</name>
    <name evidence="4" type="ORF">SCARR_03353</name>
</gene>
<evidence type="ECO:0000256" key="1">
    <source>
        <dbReference type="ARBA" id="ARBA00022679"/>
    </source>
</evidence>
<protein>
    <submittedName>
        <fullName evidence="4">Bifunctional IPC transferase and DIPP synthase</fullName>
    </submittedName>
</protein>
<organism evidence="4 5">
    <name type="scientific">Pontiella sulfatireligans</name>
    <dbReference type="NCBI Taxonomy" id="2750658"/>
    <lineage>
        <taxon>Bacteria</taxon>
        <taxon>Pseudomonadati</taxon>
        <taxon>Kiritimatiellota</taxon>
        <taxon>Kiritimatiellia</taxon>
        <taxon>Kiritimatiellales</taxon>
        <taxon>Pontiellaceae</taxon>
        <taxon>Pontiella</taxon>
    </lineage>
</organism>
<reference evidence="4 5" key="1">
    <citation type="submission" date="2019-04" db="EMBL/GenBank/DDBJ databases">
        <authorList>
            <person name="Van Vliet M D."/>
        </authorList>
    </citation>
    <scope>NUCLEOTIDE SEQUENCE [LARGE SCALE GENOMIC DNA]</scope>
    <source>
        <strain evidence="4 5">F21</strain>
    </source>
</reference>
<dbReference type="Proteomes" id="UP000346198">
    <property type="component" value="Unassembled WGS sequence"/>
</dbReference>
<keyword evidence="1 4" id="KW-0808">Transferase</keyword>
<evidence type="ECO:0000259" key="3">
    <source>
        <dbReference type="Pfam" id="PF00483"/>
    </source>
</evidence>
<dbReference type="Gene3D" id="3.90.550.10">
    <property type="entry name" value="Spore Coat Polysaccharide Biosynthesis Protein SpsA, Chain A"/>
    <property type="match status" value="1"/>
</dbReference>
<dbReference type="GO" id="GO:0016779">
    <property type="term" value="F:nucleotidyltransferase activity"/>
    <property type="evidence" value="ECO:0007669"/>
    <property type="project" value="UniProtKB-KW"/>
</dbReference>
<dbReference type="PANTHER" id="PTHR43584:SF5">
    <property type="entry name" value="PROTEIN LICC"/>
    <property type="match status" value="1"/>
</dbReference>
<dbReference type="RefSeq" id="WP_136062760.1">
    <property type="nucleotide sequence ID" value="NZ_CAAHFH010000002.1"/>
</dbReference>
<dbReference type="AlphaFoldDB" id="A0A6C2UPS9"/>
<sequence length="305" mass="33901">MFAVPPAVSLTASKPIRKFIAKTLSNEGSPVKTALLLAAGMGNRLAPLTDATPKCLVEVNGIPILERLIRSLRSHGITRLFVVTGHLSEVIEDYLGRRYAGIEIIYIASPLYKTTNNIYSLWLAGKEIDEPFMLIESDLVFQTELLAPMLQPDRIAVSKMLPWMNGTTVTLNGPKQLKAFCLGAESRNCASHYKTVNIYNFSRNTWKLIQKRLDQYISDGKVNGYYEAVFAEMVAEGTISLAPVFFDAARWYEIDTPEDLSAAERMFPEPSRIRVAMGEKLHPLRKAISSRPKGAQKIDGLPVPA</sequence>
<dbReference type="InterPro" id="IPR050065">
    <property type="entry name" value="GlmU-like"/>
</dbReference>
<dbReference type="CDD" id="cd02523">
    <property type="entry name" value="PC_cytidylyltransferase"/>
    <property type="match status" value="1"/>
</dbReference>
<name>A0A6C2UPS9_9BACT</name>
<feature type="domain" description="Nucleotidyl transferase" evidence="3">
    <location>
        <begin position="34"/>
        <end position="145"/>
    </location>
</feature>
<dbReference type="InterPro" id="IPR005835">
    <property type="entry name" value="NTP_transferase_dom"/>
</dbReference>
<keyword evidence="5" id="KW-1185">Reference proteome</keyword>